<feature type="transmembrane region" description="Helical" evidence="2">
    <location>
        <begin position="128"/>
        <end position="149"/>
    </location>
</feature>
<evidence type="ECO:0000313" key="5">
    <source>
        <dbReference type="Proteomes" id="UP001212997"/>
    </source>
</evidence>
<keyword evidence="2" id="KW-0812">Transmembrane</keyword>
<dbReference type="Pfam" id="PF20151">
    <property type="entry name" value="DUF6533"/>
    <property type="match status" value="1"/>
</dbReference>
<organism evidence="4 5">
    <name type="scientific">Meripilus lineatus</name>
    <dbReference type="NCBI Taxonomy" id="2056292"/>
    <lineage>
        <taxon>Eukaryota</taxon>
        <taxon>Fungi</taxon>
        <taxon>Dikarya</taxon>
        <taxon>Basidiomycota</taxon>
        <taxon>Agaricomycotina</taxon>
        <taxon>Agaricomycetes</taxon>
        <taxon>Polyporales</taxon>
        <taxon>Meripilaceae</taxon>
        <taxon>Meripilus</taxon>
    </lineage>
</organism>
<dbReference type="Proteomes" id="UP001212997">
    <property type="component" value="Unassembled WGS sequence"/>
</dbReference>
<sequence length="359" mass="40427">MCPIHRDVPRILTGLLSSTTTPSQVTIYVGFASFTMLVWDHFITFDDEVNYVWKGNKGPTYLSPVWTSEVRSLRMRFSVKRPPSDALITIEHRCEHFVRYEGSMTVIGINTTALMMLLRIYAMYPKKWYIVAGVAAAFCVELGINAWLLTHGTAVVHHPPIHACTMIFDPSIGKIASASAWLPLLYDTIVVLLTLYRTVGPVRHQAAGKIMRLTTLDPSVIFTINLILILMINLAPPGLQNITAQTEYLLTVAMMSRITLHLKKQGRLNDTFHHDTWATFSRATSAAPPSALRFAANPARRDAAAPHVNITVQELITRDDERGYHHEDTRRYTRASKISIPPNDVKSPEWHEMSVARKV</sequence>
<dbReference type="EMBL" id="JANAWD010000105">
    <property type="protein sequence ID" value="KAJ3486964.1"/>
    <property type="molecule type" value="Genomic_DNA"/>
</dbReference>
<feature type="transmembrane region" description="Helical" evidence="2">
    <location>
        <begin position="175"/>
        <end position="196"/>
    </location>
</feature>
<evidence type="ECO:0000256" key="2">
    <source>
        <dbReference type="SAM" id="Phobius"/>
    </source>
</evidence>
<feature type="region of interest" description="Disordered" evidence="1">
    <location>
        <begin position="319"/>
        <end position="359"/>
    </location>
</feature>
<dbReference type="AlphaFoldDB" id="A0AAD5V625"/>
<evidence type="ECO:0000259" key="3">
    <source>
        <dbReference type="Pfam" id="PF20151"/>
    </source>
</evidence>
<comment type="caution">
    <text evidence="4">The sequence shown here is derived from an EMBL/GenBank/DDBJ whole genome shotgun (WGS) entry which is preliminary data.</text>
</comment>
<feature type="transmembrane region" description="Helical" evidence="2">
    <location>
        <begin position="216"/>
        <end position="236"/>
    </location>
</feature>
<name>A0AAD5V625_9APHY</name>
<feature type="domain" description="DUF6533" evidence="3">
    <location>
        <begin position="28"/>
        <end position="60"/>
    </location>
</feature>
<evidence type="ECO:0000256" key="1">
    <source>
        <dbReference type="SAM" id="MobiDB-lite"/>
    </source>
</evidence>
<keyword evidence="2" id="KW-0472">Membrane</keyword>
<proteinExistence type="predicted"/>
<feature type="transmembrane region" description="Helical" evidence="2">
    <location>
        <begin position="102"/>
        <end position="121"/>
    </location>
</feature>
<evidence type="ECO:0000313" key="4">
    <source>
        <dbReference type="EMBL" id="KAJ3486964.1"/>
    </source>
</evidence>
<dbReference type="InterPro" id="IPR045340">
    <property type="entry name" value="DUF6533"/>
</dbReference>
<feature type="compositionally biased region" description="Basic and acidic residues" evidence="1">
    <location>
        <begin position="319"/>
        <end position="331"/>
    </location>
</feature>
<protein>
    <recommendedName>
        <fullName evidence="3">DUF6533 domain-containing protein</fullName>
    </recommendedName>
</protein>
<accession>A0AAD5V625</accession>
<feature type="compositionally biased region" description="Basic and acidic residues" evidence="1">
    <location>
        <begin position="346"/>
        <end position="359"/>
    </location>
</feature>
<gene>
    <name evidence="4" type="ORF">NLI96_g3865</name>
</gene>
<keyword evidence="2" id="KW-1133">Transmembrane helix</keyword>
<reference evidence="4" key="1">
    <citation type="submission" date="2022-07" db="EMBL/GenBank/DDBJ databases">
        <title>Genome Sequence of Physisporinus lineatus.</title>
        <authorList>
            <person name="Buettner E."/>
        </authorList>
    </citation>
    <scope>NUCLEOTIDE SEQUENCE</scope>
    <source>
        <strain evidence="4">VT162</strain>
    </source>
</reference>
<keyword evidence="5" id="KW-1185">Reference proteome</keyword>